<reference evidence="2" key="1">
    <citation type="journal article" date="2014" name="Front. Microbiol.">
        <title>High frequency of phylogenetically diverse reductive dehalogenase-homologous genes in deep subseafloor sedimentary metagenomes.</title>
        <authorList>
            <person name="Kawai M."/>
            <person name="Futagami T."/>
            <person name="Toyoda A."/>
            <person name="Takaki Y."/>
            <person name="Nishi S."/>
            <person name="Hori S."/>
            <person name="Arai W."/>
            <person name="Tsubouchi T."/>
            <person name="Morono Y."/>
            <person name="Uchiyama I."/>
            <person name="Ito T."/>
            <person name="Fujiyama A."/>
            <person name="Inagaki F."/>
            <person name="Takami H."/>
        </authorList>
    </citation>
    <scope>NUCLEOTIDE SEQUENCE</scope>
    <source>
        <strain evidence="2">Expedition CK06-06</strain>
    </source>
</reference>
<evidence type="ECO:0000256" key="1">
    <source>
        <dbReference type="SAM" id="Phobius"/>
    </source>
</evidence>
<comment type="caution">
    <text evidence="2">The sequence shown here is derived from an EMBL/GenBank/DDBJ whole genome shotgun (WGS) entry which is preliminary data.</text>
</comment>
<dbReference type="EMBL" id="BART01002897">
    <property type="protein sequence ID" value="GAG69701.1"/>
    <property type="molecule type" value="Genomic_DNA"/>
</dbReference>
<accession>X1BCJ5</accession>
<gene>
    <name evidence="2" type="ORF">S01H4_08440</name>
</gene>
<keyword evidence="1" id="KW-0812">Transmembrane</keyword>
<feature type="transmembrane region" description="Helical" evidence="1">
    <location>
        <begin position="6"/>
        <end position="25"/>
    </location>
</feature>
<dbReference type="AlphaFoldDB" id="X1BCJ5"/>
<proteinExistence type="predicted"/>
<sequence length="117" mass="13934">MGAEFAPIYFRILLIAIISILFLIFRLKKADPIEITFVSIVTMVSFMFFSVPFIRYFQPLIFYGILKTKEFFTINLDLKFIKRRIIFDNNLLVFYLSILACGLAYLMIIFVLEPFWY</sequence>
<protein>
    <submittedName>
        <fullName evidence="2">Uncharacterized protein</fullName>
    </submittedName>
</protein>
<keyword evidence="1" id="KW-1133">Transmembrane helix</keyword>
<name>X1BCJ5_9ZZZZ</name>
<evidence type="ECO:0000313" key="2">
    <source>
        <dbReference type="EMBL" id="GAG69701.1"/>
    </source>
</evidence>
<feature type="transmembrane region" description="Helical" evidence="1">
    <location>
        <begin position="90"/>
        <end position="112"/>
    </location>
</feature>
<organism evidence="2">
    <name type="scientific">marine sediment metagenome</name>
    <dbReference type="NCBI Taxonomy" id="412755"/>
    <lineage>
        <taxon>unclassified sequences</taxon>
        <taxon>metagenomes</taxon>
        <taxon>ecological metagenomes</taxon>
    </lineage>
</organism>
<keyword evidence="1" id="KW-0472">Membrane</keyword>
<feature type="transmembrane region" description="Helical" evidence="1">
    <location>
        <begin position="37"/>
        <end position="54"/>
    </location>
</feature>